<reference evidence="1 2" key="1">
    <citation type="journal article" date="2015" name="Genome Announc.">
        <title>Expanding the biotechnology potential of lactobacilli through comparative genomics of 213 strains and associated genera.</title>
        <authorList>
            <person name="Sun Z."/>
            <person name="Harris H.M."/>
            <person name="McCann A."/>
            <person name="Guo C."/>
            <person name="Argimon S."/>
            <person name="Zhang W."/>
            <person name="Yang X."/>
            <person name="Jeffery I.B."/>
            <person name="Cooney J.C."/>
            <person name="Kagawa T.F."/>
            <person name="Liu W."/>
            <person name="Song Y."/>
            <person name="Salvetti E."/>
            <person name="Wrobel A."/>
            <person name="Rasinkangas P."/>
            <person name="Parkhill J."/>
            <person name="Rea M.C."/>
            <person name="O'Sullivan O."/>
            <person name="Ritari J."/>
            <person name="Douillard F.P."/>
            <person name="Paul Ross R."/>
            <person name="Yang R."/>
            <person name="Briner A.E."/>
            <person name="Felis G.E."/>
            <person name="de Vos W.M."/>
            <person name="Barrangou R."/>
            <person name="Klaenhammer T.R."/>
            <person name="Caufield P.W."/>
            <person name="Cui Y."/>
            <person name="Zhang H."/>
            <person name="O'Toole P.W."/>
        </authorList>
    </citation>
    <scope>NUCLEOTIDE SEQUENCE [LARGE SCALE GENOMIC DNA]</scope>
    <source>
        <strain evidence="1 2">DSM 15814</strain>
    </source>
</reference>
<dbReference type="RefSeq" id="WP_017262937.1">
    <property type="nucleotide sequence ID" value="NZ_AUAW01000006.1"/>
</dbReference>
<protein>
    <submittedName>
        <fullName evidence="1">Uncharacterized protein</fullName>
    </submittedName>
</protein>
<accession>A0A0R1RLY1</accession>
<organism evidence="1 2">
    <name type="scientific">Furfurilactobacillus rossiae DSM 15814</name>
    <dbReference type="NCBI Taxonomy" id="1114972"/>
    <lineage>
        <taxon>Bacteria</taxon>
        <taxon>Bacillati</taxon>
        <taxon>Bacillota</taxon>
        <taxon>Bacilli</taxon>
        <taxon>Lactobacillales</taxon>
        <taxon>Lactobacillaceae</taxon>
        <taxon>Furfurilactobacillus</taxon>
    </lineage>
</organism>
<dbReference type="STRING" id="1114972.FD35_GL002156"/>
<name>A0A0R1RLY1_9LACO</name>
<evidence type="ECO:0000313" key="1">
    <source>
        <dbReference type="EMBL" id="KRL56116.1"/>
    </source>
</evidence>
<dbReference type="EMBL" id="AZFF01000005">
    <property type="protein sequence ID" value="KRL56116.1"/>
    <property type="molecule type" value="Genomic_DNA"/>
</dbReference>
<proteinExistence type="predicted"/>
<gene>
    <name evidence="1" type="ORF">FD35_GL002156</name>
</gene>
<comment type="caution">
    <text evidence="1">The sequence shown here is derived from an EMBL/GenBank/DDBJ whole genome shotgun (WGS) entry which is preliminary data.</text>
</comment>
<dbReference type="AlphaFoldDB" id="A0A0R1RLY1"/>
<keyword evidence="2" id="KW-1185">Reference proteome</keyword>
<evidence type="ECO:0000313" key="2">
    <source>
        <dbReference type="Proteomes" id="UP000051999"/>
    </source>
</evidence>
<dbReference type="OrthoDB" id="2312014at2"/>
<dbReference type="PATRIC" id="fig|1114972.6.peg.2206"/>
<sequence>MSLTIKEEVNRDFFNEMIDFISEEGHLSRADAQKLVDPFRERIDTDLPYIQHTGPIYFAEKILMQEGLIPFRQM</sequence>
<dbReference type="Proteomes" id="UP000051999">
    <property type="component" value="Unassembled WGS sequence"/>
</dbReference>